<comment type="subcellular location">
    <subcellularLocation>
        <location evidence="1">Cell membrane</location>
        <topology evidence="1">Multi-pass membrane protein</topology>
    </subcellularLocation>
</comment>
<feature type="transmembrane region" description="Helical" evidence="8">
    <location>
        <begin position="794"/>
        <end position="816"/>
    </location>
</feature>
<dbReference type="InterPro" id="IPR051697">
    <property type="entry name" value="Patched_domain-protein"/>
</dbReference>
<evidence type="ECO:0000256" key="1">
    <source>
        <dbReference type="ARBA" id="ARBA00004651"/>
    </source>
</evidence>
<feature type="transmembrane region" description="Helical" evidence="8">
    <location>
        <begin position="220"/>
        <end position="242"/>
    </location>
</feature>
<evidence type="ECO:0000313" key="10">
    <source>
        <dbReference type="WBParaSite" id="ASIM_0001062701-mRNA-1"/>
    </source>
</evidence>
<feature type="domain" description="SSD" evidence="9">
    <location>
        <begin position="222"/>
        <end position="390"/>
    </location>
</feature>
<evidence type="ECO:0000259" key="9">
    <source>
        <dbReference type="PROSITE" id="PS50156"/>
    </source>
</evidence>
<name>A0A158PMY5_ANISI</name>
<keyword evidence="6 8" id="KW-0472">Membrane</keyword>
<keyword evidence="5 8" id="KW-1133">Transmembrane helix</keyword>
<dbReference type="AlphaFoldDB" id="A0A158PMY5"/>
<evidence type="ECO:0000256" key="8">
    <source>
        <dbReference type="SAM" id="Phobius"/>
    </source>
</evidence>
<reference evidence="10" key="1">
    <citation type="submission" date="2016-04" db="UniProtKB">
        <authorList>
            <consortium name="WormBaseParasite"/>
        </authorList>
    </citation>
    <scope>IDENTIFICATION</scope>
</reference>
<evidence type="ECO:0000256" key="2">
    <source>
        <dbReference type="ARBA" id="ARBA00005585"/>
    </source>
</evidence>
<dbReference type="PROSITE" id="PS50156">
    <property type="entry name" value="SSD"/>
    <property type="match status" value="1"/>
</dbReference>
<dbReference type="SUPFAM" id="SSF82866">
    <property type="entry name" value="Multidrug efflux transporter AcrB transmembrane domain"/>
    <property type="match status" value="2"/>
</dbReference>
<sequence>LPFADIQDDFNIGYTPDDARALRELKVYKNFTNGDPVMFFVLIMASDGGSMSRMAHLNKTVEIIDEIGTQIRIKNQTFYDICTSFCNANEPVVQFRNGLLLKTRANGATNGTLFEDASIRYPIMTFFGHEFDLSPNFHGVETYPEGEEPNHGATNVKDLKMIALLIRAQKPDSWTEQDVINYDIALRKRYNEATEKSVVVANIYSWWYLQAEITRTSTVVFPYLAFGITSVFIFSLLSVAYGAWHVGQMSPYKLVFAVTACITPMMATAVCLGLLLWFGVRFGSILLIAPFLQLAIGVDDAYIMINAWERVCLDRKRNAVDNDTLRSRITEVMVEAGPSITVTSLTNMLAFGVGAVSSTPDIRLFCTANVLSMFLTLVFTVTFFMAALVIGAKYEMRSQQNQTKPCKTNTNTSEILNEYCKWLSNGKASVLILLMMCVYWGISIYGLTTLSPTVRPMKLLIDGSPIEKAVEATFPNNSFVFQLLQLRYDYILKGYTFVTIIVDDAGNLTDPSRRERIYSMVEQFEQLPECNGARFSHFWMRDYDNFMSNTGDVEIEEEIPEGDTDLIAEQAPYTTTSIRNFLKWPEYQFWAAFMKFDNTTDRIKNFFVTVPYHGENLDDFKEKLRMLKAWRAIADNYSDLSASVYEDDSQFTDQIETLLPRTLKSTAYSFACMFLVCALFMPDIRTVFAASVSILSIFVGVAGFLKLWNIELDPISMTTVILSIGMSVDYPAHITYHFYHASQKHPSEPGYALMARALSVIAYPLLQCCISNLLIVFCLVLAGTYVTEVIVKTVSLVVLFGSIHALVVIPAFLSAFSYDRSRRVVKPIEPSSTLSAKQ</sequence>
<dbReference type="Gene3D" id="1.20.1640.10">
    <property type="entry name" value="Multidrug efflux transporter AcrB transmembrane domain"/>
    <property type="match status" value="2"/>
</dbReference>
<dbReference type="InterPro" id="IPR000731">
    <property type="entry name" value="SSD"/>
</dbReference>
<feature type="transmembrane region" description="Helical" evidence="8">
    <location>
        <begin position="254"/>
        <end position="279"/>
    </location>
</feature>
<keyword evidence="4 8" id="KW-0812">Transmembrane</keyword>
<accession>A0A158PMY5</accession>
<keyword evidence="7" id="KW-0325">Glycoprotein</keyword>
<feature type="transmembrane region" description="Helical" evidence="8">
    <location>
        <begin position="285"/>
        <end position="308"/>
    </location>
</feature>
<dbReference type="InterPro" id="IPR003392">
    <property type="entry name" value="PTHD_SSD"/>
</dbReference>
<feature type="transmembrane region" description="Helical" evidence="8">
    <location>
        <begin position="428"/>
        <end position="448"/>
    </location>
</feature>
<dbReference type="GO" id="GO:0018996">
    <property type="term" value="P:molting cycle, collagen and cuticulin-based cuticle"/>
    <property type="evidence" value="ECO:0007669"/>
    <property type="project" value="TreeGrafter"/>
</dbReference>
<protein>
    <submittedName>
        <fullName evidence="10">SSD domain-containing protein</fullName>
    </submittedName>
</protein>
<evidence type="ECO:0000256" key="5">
    <source>
        <dbReference type="ARBA" id="ARBA00022989"/>
    </source>
</evidence>
<organism evidence="10">
    <name type="scientific">Anisakis simplex</name>
    <name type="common">Herring worm</name>
    <dbReference type="NCBI Taxonomy" id="6269"/>
    <lineage>
        <taxon>Eukaryota</taxon>
        <taxon>Metazoa</taxon>
        <taxon>Ecdysozoa</taxon>
        <taxon>Nematoda</taxon>
        <taxon>Chromadorea</taxon>
        <taxon>Rhabditida</taxon>
        <taxon>Spirurina</taxon>
        <taxon>Ascaridomorpha</taxon>
        <taxon>Ascaridoidea</taxon>
        <taxon>Anisakidae</taxon>
        <taxon>Anisakis</taxon>
        <taxon>Anisakis simplex complex</taxon>
    </lineage>
</organism>
<keyword evidence="3" id="KW-1003">Cell membrane</keyword>
<feature type="transmembrane region" description="Helical" evidence="8">
    <location>
        <begin position="687"/>
        <end position="708"/>
    </location>
</feature>
<dbReference type="FunFam" id="1.20.1640.10:FF:000013">
    <property type="entry name" value="PaTched Related family"/>
    <property type="match status" value="1"/>
</dbReference>
<dbReference type="GO" id="GO:0006897">
    <property type="term" value="P:endocytosis"/>
    <property type="evidence" value="ECO:0007669"/>
    <property type="project" value="TreeGrafter"/>
</dbReference>
<dbReference type="Pfam" id="PF02460">
    <property type="entry name" value="Patched"/>
    <property type="match status" value="1"/>
</dbReference>
<dbReference type="WBParaSite" id="ASIM_0001062701-mRNA-1">
    <property type="protein sequence ID" value="ASIM_0001062701-mRNA-1"/>
    <property type="gene ID" value="ASIM_0001062701"/>
</dbReference>
<feature type="transmembrane region" description="Helical" evidence="8">
    <location>
        <begin position="760"/>
        <end position="782"/>
    </location>
</feature>
<dbReference type="PANTHER" id="PTHR10796:SF95">
    <property type="entry name" value="SSD DOMAIN-CONTAINING PROTEIN"/>
    <property type="match status" value="1"/>
</dbReference>
<evidence type="ECO:0000256" key="4">
    <source>
        <dbReference type="ARBA" id="ARBA00022692"/>
    </source>
</evidence>
<evidence type="ECO:0000256" key="7">
    <source>
        <dbReference type="ARBA" id="ARBA00023180"/>
    </source>
</evidence>
<dbReference type="PANTHER" id="PTHR10796">
    <property type="entry name" value="PATCHED-RELATED"/>
    <property type="match status" value="1"/>
</dbReference>
<comment type="similarity">
    <text evidence="2">Belongs to the patched family.</text>
</comment>
<feature type="transmembrane region" description="Helical" evidence="8">
    <location>
        <begin position="370"/>
        <end position="392"/>
    </location>
</feature>
<evidence type="ECO:0000256" key="3">
    <source>
        <dbReference type="ARBA" id="ARBA00022475"/>
    </source>
</evidence>
<dbReference type="GO" id="GO:0005886">
    <property type="term" value="C:plasma membrane"/>
    <property type="evidence" value="ECO:0007669"/>
    <property type="project" value="UniProtKB-SubCell"/>
</dbReference>
<evidence type="ECO:0000256" key="6">
    <source>
        <dbReference type="ARBA" id="ARBA00023136"/>
    </source>
</evidence>
<proteinExistence type="inferred from homology"/>
<dbReference type="GO" id="GO:0030659">
    <property type="term" value="C:cytoplasmic vesicle membrane"/>
    <property type="evidence" value="ECO:0007669"/>
    <property type="project" value="TreeGrafter"/>
</dbReference>